<feature type="domain" description="CRAL-TRIO" evidence="1">
    <location>
        <begin position="29"/>
        <end position="96"/>
    </location>
</feature>
<evidence type="ECO:0000259" key="1">
    <source>
        <dbReference type="Pfam" id="PF13716"/>
    </source>
</evidence>
<dbReference type="PANTHER" id="PTHR48411">
    <property type="entry name" value="OS01G0948300 PROTEIN"/>
    <property type="match status" value="1"/>
</dbReference>
<dbReference type="eggNOG" id="KOG2633">
    <property type="taxonomic scope" value="Eukaryota"/>
</dbReference>
<protein>
    <recommendedName>
        <fullName evidence="1">CRAL-TRIO domain-containing protein</fullName>
    </recommendedName>
</protein>
<dbReference type="HOGENOM" id="CLU_1542694_0_0_1"/>
<dbReference type="EMBL" id="CM007657">
    <property type="protein sequence ID" value="ONH95206.1"/>
    <property type="molecule type" value="Genomic_DNA"/>
</dbReference>
<dbReference type="Gramene" id="ONH95206">
    <property type="protein sequence ID" value="ONH95206"/>
    <property type="gene ID" value="PRUPE_7G056900"/>
</dbReference>
<keyword evidence="3" id="KW-1185">Reference proteome</keyword>
<dbReference type="InterPro" id="IPR001251">
    <property type="entry name" value="CRAL-TRIO_dom"/>
</dbReference>
<accession>M5VW07</accession>
<dbReference type="Pfam" id="PF13716">
    <property type="entry name" value="CRAL_TRIO_2"/>
    <property type="match status" value="2"/>
</dbReference>
<name>M5VW07_PRUPE</name>
<dbReference type="InterPro" id="IPR036865">
    <property type="entry name" value="CRAL-TRIO_dom_sf"/>
</dbReference>
<reference evidence="2 3" key="1">
    <citation type="journal article" date="2013" name="Nat. Genet.">
        <title>The high-quality draft genome of peach (Prunus persica) identifies unique patterns of genetic diversity, domestication and genome evolution.</title>
        <authorList>
            <consortium name="International Peach Genome Initiative"/>
            <person name="Verde I."/>
            <person name="Abbott A.G."/>
            <person name="Scalabrin S."/>
            <person name="Jung S."/>
            <person name="Shu S."/>
            <person name="Marroni F."/>
            <person name="Zhebentyayeva T."/>
            <person name="Dettori M.T."/>
            <person name="Grimwood J."/>
            <person name="Cattonaro F."/>
            <person name="Zuccolo A."/>
            <person name="Rossini L."/>
            <person name="Jenkins J."/>
            <person name="Vendramin E."/>
            <person name="Meisel L.A."/>
            <person name="Decroocq V."/>
            <person name="Sosinski B."/>
            <person name="Prochnik S."/>
            <person name="Mitros T."/>
            <person name="Policriti A."/>
            <person name="Cipriani G."/>
            <person name="Dondini L."/>
            <person name="Ficklin S."/>
            <person name="Goodstein D.M."/>
            <person name="Xuan P."/>
            <person name="Del Fabbro C."/>
            <person name="Aramini V."/>
            <person name="Copetti D."/>
            <person name="Gonzalez S."/>
            <person name="Horner D.S."/>
            <person name="Falchi R."/>
            <person name="Lucas S."/>
            <person name="Mica E."/>
            <person name="Maldonado J."/>
            <person name="Lazzari B."/>
            <person name="Bielenberg D."/>
            <person name="Pirona R."/>
            <person name="Miculan M."/>
            <person name="Barakat A."/>
            <person name="Testolin R."/>
            <person name="Stella A."/>
            <person name="Tartarini S."/>
            <person name="Tonutti P."/>
            <person name="Arus P."/>
            <person name="Orellana A."/>
            <person name="Wells C."/>
            <person name="Main D."/>
            <person name="Vizzotto G."/>
            <person name="Silva H."/>
            <person name="Salamini F."/>
            <person name="Schmutz J."/>
            <person name="Morgante M."/>
            <person name="Rokhsar D.S."/>
        </authorList>
    </citation>
    <scope>NUCLEOTIDE SEQUENCE [LARGE SCALE GENOMIC DNA]</scope>
    <source>
        <strain evidence="3">cv. Nemared</strain>
    </source>
</reference>
<evidence type="ECO:0000313" key="2">
    <source>
        <dbReference type="EMBL" id="ONH95206.1"/>
    </source>
</evidence>
<dbReference type="AlphaFoldDB" id="M5VW07"/>
<dbReference type="STRING" id="3760.M5VW07"/>
<sequence length="174" mass="19621">MEGKEEDVHTEKEKERVFMSSPLVPMKHDKKKPFAGLYVHTGVQRCEKFPGISAVRSIYDAIPINVKRNLEAVYFLHPGLQARLFLATFGRFLFTGGSQLHDKKKPFAGLYVHTGVQRCEKFPGISAVRSIYDAIPINVKRNLEAVYFLHPGLQARLFLATFGRFLFTGGCMGS</sequence>
<organism evidence="2 3">
    <name type="scientific">Prunus persica</name>
    <name type="common">Peach</name>
    <name type="synonym">Amygdalus persica</name>
    <dbReference type="NCBI Taxonomy" id="3760"/>
    <lineage>
        <taxon>Eukaryota</taxon>
        <taxon>Viridiplantae</taxon>
        <taxon>Streptophyta</taxon>
        <taxon>Embryophyta</taxon>
        <taxon>Tracheophyta</taxon>
        <taxon>Spermatophyta</taxon>
        <taxon>Magnoliopsida</taxon>
        <taxon>eudicotyledons</taxon>
        <taxon>Gunneridae</taxon>
        <taxon>Pentapetalae</taxon>
        <taxon>rosids</taxon>
        <taxon>fabids</taxon>
        <taxon>Rosales</taxon>
        <taxon>Rosaceae</taxon>
        <taxon>Amygdaloideae</taxon>
        <taxon>Amygdaleae</taxon>
        <taxon>Prunus</taxon>
    </lineage>
</organism>
<dbReference type="Proteomes" id="UP000006882">
    <property type="component" value="Chromosome G7"/>
</dbReference>
<evidence type="ECO:0000313" key="3">
    <source>
        <dbReference type="Proteomes" id="UP000006882"/>
    </source>
</evidence>
<feature type="domain" description="CRAL-TRIO" evidence="1">
    <location>
        <begin position="103"/>
        <end position="169"/>
    </location>
</feature>
<gene>
    <name evidence="2" type="ORF">PRUPE_7G056900</name>
</gene>
<dbReference type="Gene3D" id="3.40.525.10">
    <property type="entry name" value="CRAL-TRIO lipid binding domain"/>
    <property type="match status" value="2"/>
</dbReference>
<proteinExistence type="predicted"/>
<dbReference type="PANTHER" id="PTHR48411:SF1">
    <property type="entry name" value="OS01G0948300 PROTEIN"/>
    <property type="match status" value="1"/>
</dbReference>